<reference evidence="5 6" key="1">
    <citation type="submission" date="2018-10" db="EMBL/GenBank/DDBJ databases">
        <title>Genome Sequence of Cohnella sp.</title>
        <authorList>
            <person name="Srinivasan S."/>
            <person name="Kim M.K."/>
        </authorList>
    </citation>
    <scope>NUCLEOTIDE SEQUENCE [LARGE SCALE GENOMIC DNA]</scope>
    <source>
        <strain evidence="5 6">18JY8-7</strain>
    </source>
</reference>
<evidence type="ECO:0000256" key="4">
    <source>
        <dbReference type="RuleBase" id="RU003512"/>
    </source>
</evidence>
<comment type="similarity">
    <text evidence="1 4">Belongs to the bacterial solute-binding protein 9 family.</text>
</comment>
<dbReference type="InterPro" id="IPR006128">
    <property type="entry name" value="Lipoprotein_PsaA-like"/>
</dbReference>
<dbReference type="PRINTS" id="PR00690">
    <property type="entry name" value="ADHESNFAMILY"/>
</dbReference>
<proteinExistence type="inferred from homology"/>
<dbReference type="KEGG" id="coh:EAV92_09925"/>
<dbReference type="PANTHER" id="PTHR42953">
    <property type="entry name" value="HIGH-AFFINITY ZINC UPTAKE SYSTEM PROTEIN ZNUA-RELATED"/>
    <property type="match status" value="1"/>
</dbReference>
<dbReference type="Gene3D" id="3.40.50.1980">
    <property type="entry name" value="Nitrogenase molybdenum iron protein domain"/>
    <property type="match status" value="2"/>
</dbReference>
<dbReference type="AlphaFoldDB" id="A0A3G3JXH2"/>
<dbReference type="Proteomes" id="UP000269097">
    <property type="component" value="Chromosome"/>
</dbReference>
<dbReference type="PROSITE" id="PS51257">
    <property type="entry name" value="PROKAR_LIPOPROTEIN"/>
    <property type="match status" value="1"/>
</dbReference>
<dbReference type="GO" id="GO:0046872">
    <property type="term" value="F:metal ion binding"/>
    <property type="evidence" value="ECO:0007669"/>
    <property type="project" value="InterPro"/>
</dbReference>
<dbReference type="GO" id="GO:0030001">
    <property type="term" value="P:metal ion transport"/>
    <property type="evidence" value="ECO:0007669"/>
    <property type="project" value="InterPro"/>
</dbReference>
<dbReference type="GO" id="GO:0007155">
    <property type="term" value="P:cell adhesion"/>
    <property type="evidence" value="ECO:0007669"/>
    <property type="project" value="InterPro"/>
</dbReference>
<dbReference type="EMBL" id="CP033433">
    <property type="protein sequence ID" value="AYQ72852.1"/>
    <property type="molecule type" value="Genomic_DNA"/>
</dbReference>
<evidence type="ECO:0000256" key="2">
    <source>
        <dbReference type="ARBA" id="ARBA00022448"/>
    </source>
</evidence>
<dbReference type="InterPro" id="IPR006129">
    <property type="entry name" value="AdhesinB"/>
</dbReference>
<dbReference type="SUPFAM" id="SSF53807">
    <property type="entry name" value="Helical backbone' metal receptor"/>
    <property type="match status" value="1"/>
</dbReference>
<organism evidence="5 6">
    <name type="scientific">Cohnella candidum</name>
    <dbReference type="NCBI Taxonomy" id="2674991"/>
    <lineage>
        <taxon>Bacteria</taxon>
        <taxon>Bacillati</taxon>
        <taxon>Bacillota</taxon>
        <taxon>Bacilli</taxon>
        <taxon>Bacillales</taxon>
        <taxon>Paenibacillaceae</taxon>
        <taxon>Cohnella</taxon>
    </lineage>
</organism>
<keyword evidence="2 4" id="KW-0813">Transport</keyword>
<name>A0A3G3JXH2_9BACL</name>
<protein>
    <submittedName>
        <fullName evidence="5">ABC transporter substrate-binding protein</fullName>
    </submittedName>
</protein>
<sequence length="317" mass="34175">MDFRPKFGRRSRSAAALVLLAALAVVLSLSACGKNGNSLVKGKINVVTTFYPLYYMAHEIGGEDANVVNLVPAGVEPHDWTPKSQDLQLASQAQLFVYNGAGLEGWTEDFLGGAGSGDKLLKVEASQGVKLINGSGGETGEGGLSVDPHTWVSPKSAVVMAGNIRDAFVKADAAHAAAYESRYQALKDKLDALDAEFAQGLAPYRGRDIVVSHQAFGYLCRDYGLRQTAVMGLSPEAEPRAQDMVNIIKYIKEHKIKAVFFEELVSSNLADTIASETDAQTLVLNPLEGLTNEQEKAGEDYISLMKRNLQNLQKALQ</sequence>
<evidence type="ECO:0000313" key="6">
    <source>
        <dbReference type="Proteomes" id="UP000269097"/>
    </source>
</evidence>
<accession>A0A3G3JXH2</accession>
<keyword evidence="3" id="KW-0732">Signal</keyword>
<dbReference type="Pfam" id="PF01297">
    <property type="entry name" value="ZnuA"/>
    <property type="match status" value="1"/>
</dbReference>
<gene>
    <name evidence="5" type="ORF">EAV92_09925</name>
</gene>
<keyword evidence="6" id="KW-1185">Reference proteome</keyword>
<dbReference type="InterPro" id="IPR050492">
    <property type="entry name" value="Bact_metal-bind_prot9"/>
</dbReference>
<dbReference type="InterPro" id="IPR006127">
    <property type="entry name" value="ZnuA-like"/>
</dbReference>
<dbReference type="PRINTS" id="PR00691">
    <property type="entry name" value="ADHESINB"/>
</dbReference>
<evidence type="ECO:0000313" key="5">
    <source>
        <dbReference type="EMBL" id="AYQ72852.1"/>
    </source>
</evidence>
<evidence type="ECO:0000256" key="3">
    <source>
        <dbReference type="ARBA" id="ARBA00022729"/>
    </source>
</evidence>
<evidence type="ECO:0000256" key="1">
    <source>
        <dbReference type="ARBA" id="ARBA00011028"/>
    </source>
</evidence>
<dbReference type="PANTHER" id="PTHR42953:SF3">
    <property type="entry name" value="HIGH-AFFINITY ZINC UPTAKE SYSTEM PROTEIN ZNUA"/>
    <property type="match status" value="1"/>
</dbReference>
<dbReference type="RefSeq" id="WP_123040934.1">
    <property type="nucleotide sequence ID" value="NZ_CP033433.1"/>
</dbReference>